<dbReference type="GO" id="GO:0000139">
    <property type="term" value="C:Golgi membrane"/>
    <property type="evidence" value="ECO:0007669"/>
    <property type="project" value="UniProtKB-SubCell"/>
</dbReference>
<organism evidence="13 14">
    <name type="scientific">Agrilus planipennis</name>
    <name type="common">Emerald ash borer</name>
    <name type="synonym">Agrilus marcopoli</name>
    <dbReference type="NCBI Taxonomy" id="224129"/>
    <lineage>
        <taxon>Eukaryota</taxon>
        <taxon>Metazoa</taxon>
        <taxon>Ecdysozoa</taxon>
        <taxon>Arthropoda</taxon>
        <taxon>Hexapoda</taxon>
        <taxon>Insecta</taxon>
        <taxon>Pterygota</taxon>
        <taxon>Neoptera</taxon>
        <taxon>Endopterygota</taxon>
        <taxon>Coleoptera</taxon>
        <taxon>Polyphaga</taxon>
        <taxon>Elateriformia</taxon>
        <taxon>Buprestoidea</taxon>
        <taxon>Buprestidae</taxon>
        <taxon>Agrilinae</taxon>
        <taxon>Agrilus</taxon>
    </lineage>
</organism>
<evidence type="ECO:0000256" key="4">
    <source>
        <dbReference type="ARBA" id="ARBA00022679"/>
    </source>
</evidence>
<evidence type="ECO:0000313" key="13">
    <source>
        <dbReference type="Proteomes" id="UP000192223"/>
    </source>
</evidence>
<dbReference type="PANTHER" id="PTHR11214">
    <property type="entry name" value="BETA-1,3-N-ACETYLGLUCOSAMINYLTRANSFERASE"/>
    <property type="match status" value="1"/>
</dbReference>
<evidence type="ECO:0000313" key="14">
    <source>
        <dbReference type="RefSeq" id="XP_025833500.1"/>
    </source>
</evidence>
<dbReference type="RefSeq" id="XP_025833500.1">
    <property type="nucleotide sequence ID" value="XM_025977715.1"/>
</dbReference>
<evidence type="ECO:0000256" key="11">
    <source>
        <dbReference type="SAM" id="MobiDB-lite"/>
    </source>
</evidence>
<dbReference type="Proteomes" id="UP000192223">
    <property type="component" value="Unplaced"/>
</dbReference>
<dbReference type="Gene3D" id="3.90.550.50">
    <property type="match status" value="1"/>
</dbReference>
<evidence type="ECO:0000256" key="2">
    <source>
        <dbReference type="ARBA" id="ARBA00008661"/>
    </source>
</evidence>
<evidence type="ECO:0000256" key="1">
    <source>
        <dbReference type="ARBA" id="ARBA00004323"/>
    </source>
</evidence>
<feature type="region of interest" description="Disordered" evidence="11">
    <location>
        <begin position="195"/>
        <end position="220"/>
    </location>
</feature>
<keyword evidence="8" id="KW-0333">Golgi apparatus</keyword>
<dbReference type="Pfam" id="PF01762">
    <property type="entry name" value="Galactosyl_T"/>
    <property type="match status" value="1"/>
</dbReference>
<sequence>MVAKIVQVSGPYLGSLLLNKRLECNGVSTACVKLVPKRTMAFISIMCLLTINFALYQFYVSLPEFKRLDQYMRYNHSLKWESKLQRIISEGARKSRTIQQTNPITEKRVVLSISGIVPRAKYFSQKQLPQKMLSIREVPQKQPLKEIPPIKQVPQKQPPQKMLSIRKFPQKQPLKEIPPIKQVPQKQPPPKMLSIRKVPQKQPPKAISPIKQVPQKQPPQKMLSIRKFPQKQPLKEIPPIKQVPQKQPPQKMLSIRKVPQKQPLKEIPPVKQVPHKQLAKKSHSVRVSPIHHKNTSFTMIGPVFKFYQLGHTNSSIDICQKKKGSIKLLIIITSALSHKDARIAIRLTWGHYTVRKDVVIAFLMGTTTDPKLKFEVEEEQRLYEDVIIGNFIDSYYNLTLKTVSMLEWVRTYCLNANFILKADDDMFINVPNVLDLIFNLNPKGRVIYGMLGRNYKPFRNLESKYYVSYEEFKPEVYPDFATGPAYLFPTRLSVELFTASLMHPFFKLEDVFLTGIVSEDLGIRRVHVPQFHNLKAKLTACLIQKKISIHQIKPHQQFEAWNILLSGLQTCK</sequence>
<evidence type="ECO:0000256" key="9">
    <source>
        <dbReference type="ARBA" id="ARBA00023136"/>
    </source>
</evidence>
<evidence type="ECO:0000256" key="10">
    <source>
        <dbReference type="ARBA" id="ARBA00023180"/>
    </source>
</evidence>
<keyword evidence="9 12" id="KW-0472">Membrane</keyword>
<comment type="similarity">
    <text evidence="2">Belongs to the glycosyltransferase 31 family.</text>
</comment>
<feature type="transmembrane region" description="Helical" evidence="12">
    <location>
        <begin position="40"/>
        <end position="59"/>
    </location>
</feature>
<dbReference type="AlphaFoldDB" id="A0A7F5RC30"/>
<accession>A0A7F5RC30</accession>
<gene>
    <name evidence="14" type="primary">LOC108742086</name>
</gene>
<dbReference type="GeneID" id="108742086"/>
<keyword evidence="13" id="KW-1185">Reference proteome</keyword>
<dbReference type="KEGG" id="apln:108742086"/>
<keyword evidence="10" id="KW-0325">Glycoprotein</keyword>
<evidence type="ECO:0000256" key="12">
    <source>
        <dbReference type="SAM" id="Phobius"/>
    </source>
</evidence>
<reference evidence="14" key="1">
    <citation type="submission" date="2025-08" db="UniProtKB">
        <authorList>
            <consortium name="RefSeq"/>
        </authorList>
    </citation>
    <scope>IDENTIFICATION</scope>
    <source>
        <tissue evidence="14">Entire body</tissue>
    </source>
</reference>
<evidence type="ECO:0000256" key="6">
    <source>
        <dbReference type="ARBA" id="ARBA00022968"/>
    </source>
</evidence>
<dbReference type="InParanoid" id="A0A7F5RC30"/>
<dbReference type="FunFam" id="3.90.550.50:FF:000001">
    <property type="entry name" value="Hexosyltransferase"/>
    <property type="match status" value="1"/>
</dbReference>
<keyword evidence="7 12" id="KW-1133">Transmembrane helix</keyword>
<dbReference type="PANTHER" id="PTHR11214:SF379">
    <property type="entry name" value="HEXOSYLTRANSFERASE-RELATED"/>
    <property type="match status" value="1"/>
</dbReference>
<dbReference type="OrthoDB" id="5512589at2759"/>
<dbReference type="GO" id="GO:0006493">
    <property type="term" value="P:protein O-linked glycosylation"/>
    <property type="evidence" value="ECO:0007669"/>
    <property type="project" value="TreeGrafter"/>
</dbReference>
<evidence type="ECO:0000256" key="8">
    <source>
        <dbReference type="ARBA" id="ARBA00023034"/>
    </source>
</evidence>
<evidence type="ECO:0000256" key="3">
    <source>
        <dbReference type="ARBA" id="ARBA00022676"/>
    </source>
</evidence>
<evidence type="ECO:0000256" key="7">
    <source>
        <dbReference type="ARBA" id="ARBA00022989"/>
    </source>
</evidence>
<keyword evidence="6" id="KW-0735">Signal-anchor</keyword>
<keyword evidence="4" id="KW-0808">Transferase</keyword>
<proteinExistence type="inferred from homology"/>
<evidence type="ECO:0000256" key="5">
    <source>
        <dbReference type="ARBA" id="ARBA00022692"/>
    </source>
</evidence>
<feature type="compositionally biased region" description="Low complexity" evidence="11">
    <location>
        <begin position="209"/>
        <end position="220"/>
    </location>
</feature>
<keyword evidence="5 12" id="KW-0812">Transmembrane</keyword>
<name>A0A7F5RC30_AGRPL</name>
<protein>
    <submittedName>
        <fullName evidence="14">Beta-1,3-galactosyltransferase 2-like isoform X1</fullName>
    </submittedName>
</protein>
<keyword evidence="3" id="KW-0328">Glycosyltransferase</keyword>
<dbReference type="GO" id="GO:0016758">
    <property type="term" value="F:hexosyltransferase activity"/>
    <property type="evidence" value="ECO:0007669"/>
    <property type="project" value="InterPro"/>
</dbReference>
<comment type="subcellular location">
    <subcellularLocation>
        <location evidence="1">Golgi apparatus membrane</location>
        <topology evidence="1">Single-pass type II membrane protein</topology>
    </subcellularLocation>
</comment>
<dbReference type="InterPro" id="IPR002659">
    <property type="entry name" value="Glyco_trans_31"/>
</dbReference>